<dbReference type="Proteomes" id="UP000594592">
    <property type="component" value="Chromosome"/>
</dbReference>
<evidence type="ECO:0000256" key="1">
    <source>
        <dbReference type="SAM" id="MobiDB-lite"/>
    </source>
</evidence>
<dbReference type="Pfam" id="PF11756">
    <property type="entry name" value="YgbA_NO"/>
    <property type="match status" value="1"/>
</dbReference>
<dbReference type="AlphaFoldDB" id="A0A7S9HEM8"/>
<sequence>MTIQRMIALYQRRCPEAQADNAHYQALNAYADKRLDKCVFGENKPACKQCPVHCYQPAKREEMKQIMRWAGPRMLWRHPILTVRHLLDDRRPVPPLPEKYRPKSSGFPRSALRSRATSRAL</sequence>
<feature type="compositionally biased region" description="Low complexity" evidence="1">
    <location>
        <begin position="109"/>
        <end position="121"/>
    </location>
</feature>
<name>A0A7S9HEM8_KLEPN</name>
<reference evidence="2 3" key="1">
    <citation type="submission" date="2020-11" db="EMBL/GenBank/DDBJ databases">
        <title>Whole Genome sequence of MDR strain of Klebsiella pneumoniae K219 isolated from sputum.</title>
        <authorList>
            <person name="Aditi B.P."/>
            <person name="Mahalakshmi K."/>
            <person name="Naveen Kumar V."/>
        </authorList>
    </citation>
    <scope>NUCLEOTIDE SEQUENCE [LARGE SCALE GENOMIC DNA]</scope>
    <source>
        <strain evidence="2 3">K219</strain>
    </source>
</reference>
<feature type="region of interest" description="Disordered" evidence="1">
    <location>
        <begin position="90"/>
        <end position="121"/>
    </location>
</feature>
<protein>
    <submittedName>
        <fullName evidence="2">Nitrous oxide-stimulated promoter family protein</fullName>
    </submittedName>
</protein>
<evidence type="ECO:0000313" key="2">
    <source>
        <dbReference type="EMBL" id="QPG07400.1"/>
    </source>
</evidence>
<evidence type="ECO:0000313" key="3">
    <source>
        <dbReference type="Proteomes" id="UP000594592"/>
    </source>
</evidence>
<dbReference type="EMBL" id="CP064820">
    <property type="protein sequence ID" value="QPG07400.1"/>
    <property type="molecule type" value="Genomic_DNA"/>
</dbReference>
<accession>A0A7S9HEM8</accession>
<dbReference type="NCBIfam" id="NF007714">
    <property type="entry name" value="PRK10410.1-2"/>
    <property type="match status" value="1"/>
</dbReference>
<organism evidence="2 3">
    <name type="scientific">Klebsiella pneumoniae subsp. pneumoniae</name>
    <dbReference type="NCBI Taxonomy" id="72407"/>
    <lineage>
        <taxon>Bacteria</taxon>
        <taxon>Pseudomonadati</taxon>
        <taxon>Pseudomonadota</taxon>
        <taxon>Gammaproteobacteria</taxon>
        <taxon>Enterobacterales</taxon>
        <taxon>Enterobacteriaceae</taxon>
        <taxon>Klebsiella/Raoultella group</taxon>
        <taxon>Klebsiella</taxon>
        <taxon>Klebsiella pneumoniae complex</taxon>
    </lineage>
</organism>
<dbReference type="NCBIfam" id="NF007716">
    <property type="entry name" value="PRK10410.1-4"/>
    <property type="match status" value="1"/>
</dbReference>
<dbReference type="InterPro" id="IPR020483">
    <property type="entry name" value="Uncharacterised_YgbA"/>
</dbReference>
<proteinExistence type="predicted"/>
<gene>
    <name evidence="2" type="ORF">IUJ34_18135</name>
</gene>